<dbReference type="Proteomes" id="UP000270924">
    <property type="component" value="Unassembled WGS sequence"/>
</dbReference>
<feature type="region of interest" description="Disordered" evidence="1">
    <location>
        <begin position="19"/>
        <end position="39"/>
    </location>
</feature>
<dbReference type="InParanoid" id="A0A3P7DFL5"/>
<proteinExistence type="predicted"/>
<accession>A0A3P7DFL5</accession>
<gene>
    <name evidence="2" type="ORF">WBA_LOCUS1419</name>
</gene>
<sequence length="98" mass="10935">MRKNSLRPLFSTTIGKLQNQEKIRQSTKPSTSKKDGNGNVTGAVVLFSLRSTILLIHLPPAIVQKVCTIGTDTYMYIYSVEEFRPFSHEGCFLACHCA</sequence>
<organism evidence="2 3">
    <name type="scientific">Wuchereria bancrofti</name>
    <dbReference type="NCBI Taxonomy" id="6293"/>
    <lineage>
        <taxon>Eukaryota</taxon>
        <taxon>Metazoa</taxon>
        <taxon>Ecdysozoa</taxon>
        <taxon>Nematoda</taxon>
        <taxon>Chromadorea</taxon>
        <taxon>Rhabditida</taxon>
        <taxon>Spirurina</taxon>
        <taxon>Spiruromorpha</taxon>
        <taxon>Filarioidea</taxon>
        <taxon>Onchocercidae</taxon>
        <taxon>Wuchereria</taxon>
    </lineage>
</organism>
<evidence type="ECO:0000256" key="1">
    <source>
        <dbReference type="SAM" id="MobiDB-lite"/>
    </source>
</evidence>
<protein>
    <submittedName>
        <fullName evidence="2">Uncharacterized protein</fullName>
    </submittedName>
</protein>
<keyword evidence="3" id="KW-1185">Reference proteome</keyword>
<dbReference type="AlphaFoldDB" id="A0A3P7DFL5"/>
<dbReference type="EMBL" id="UYWW01000295">
    <property type="protein sequence ID" value="VDM08033.1"/>
    <property type="molecule type" value="Genomic_DNA"/>
</dbReference>
<evidence type="ECO:0000313" key="3">
    <source>
        <dbReference type="Proteomes" id="UP000270924"/>
    </source>
</evidence>
<evidence type="ECO:0000313" key="2">
    <source>
        <dbReference type="EMBL" id="VDM08033.1"/>
    </source>
</evidence>
<name>A0A3P7DFL5_WUCBA</name>
<reference evidence="2 3" key="1">
    <citation type="submission" date="2018-11" db="EMBL/GenBank/DDBJ databases">
        <authorList>
            <consortium name="Pathogen Informatics"/>
        </authorList>
    </citation>
    <scope>NUCLEOTIDE SEQUENCE [LARGE SCALE GENOMIC DNA]</scope>
</reference>